<proteinExistence type="predicted"/>
<evidence type="ECO:0008006" key="3">
    <source>
        <dbReference type="Google" id="ProtNLM"/>
    </source>
</evidence>
<dbReference type="Proteomes" id="UP000682951">
    <property type="component" value="Unassembled WGS sequence"/>
</dbReference>
<sequence length="130" mass="14953">MARSLCLLIFFIKFSFSSEEFIFWAKLSSQNNIIISQEIAFSKAMTRTKSSSLKFLCQIDGVKDENTTAEQFLNLYKDKIFDCFLGTKVGIFSEFKNENNIITQTSDLKIYPINFIIEFKPNSAIIGVFK</sequence>
<keyword evidence="2" id="KW-1185">Reference proteome</keyword>
<accession>A0ABS5HJK1</accession>
<organism evidence="1 2">
    <name type="scientific">Campylobacter anatolicus</name>
    <dbReference type="NCBI Taxonomy" id="2829105"/>
    <lineage>
        <taxon>Bacteria</taxon>
        <taxon>Pseudomonadati</taxon>
        <taxon>Campylobacterota</taxon>
        <taxon>Epsilonproteobacteria</taxon>
        <taxon>Campylobacterales</taxon>
        <taxon>Campylobacteraceae</taxon>
        <taxon>Campylobacter</taxon>
    </lineage>
</organism>
<evidence type="ECO:0000313" key="2">
    <source>
        <dbReference type="Proteomes" id="UP000682951"/>
    </source>
</evidence>
<protein>
    <recommendedName>
        <fullName evidence="3">Flagellar-associated protein FlgQ</fullName>
    </recommendedName>
</protein>
<reference evidence="1 2" key="1">
    <citation type="submission" date="2021-04" db="EMBL/GenBank/DDBJ databases">
        <title>Molecular and phenotypic characterization and identification of bacterial isolates recovered from the Anatolian ground squirrels (Spermophilus xanthoprymnus) and which have the potential to form a new species in the Campylobacter genus.</title>
        <authorList>
            <person name="Aydin F."/>
            <person name="Abay S."/>
            <person name="Kayman T."/>
            <person name="Karakaya E."/>
            <person name="Mustak H.K."/>
            <person name="Mustak I.B."/>
            <person name="Bilgin N."/>
            <person name="Duzler A."/>
            <person name="Sahin O."/>
            <person name="Guran O."/>
            <person name="Saticioglu I.B."/>
        </authorList>
    </citation>
    <scope>NUCLEOTIDE SEQUENCE [LARGE SCALE GENOMIC DNA]</scope>
    <source>
        <strain evidence="2">faydin-G24</strain>
    </source>
</reference>
<dbReference type="EMBL" id="JAGSSW010000007">
    <property type="protein sequence ID" value="MBR8464338.1"/>
    <property type="molecule type" value="Genomic_DNA"/>
</dbReference>
<name>A0ABS5HJK1_9BACT</name>
<evidence type="ECO:0000313" key="1">
    <source>
        <dbReference type="EMBL" id="MBR8464338.1"/>
    </source>
</evidence>
<dbReference type="RefSeq" id="WP_212142256.1">
    <property type="nucleotide sequence ID" value="NZ_JAGSSW010000007.1"/>
</dbReference>
<comment type="caution">
    <text evidence="1">The sequence shown here is derived from an EMBL/GenBank/DDBJ whole genome shotgun (WGS) entry which is preliminary data.</text>
</comment>
<gene>
    <name evidence="1" type="ORF">KDD93_07155</name>
</gene>